<feature type="compositionally biased region" description="Basic and acidic residues" evidence="1">
    <location>
        <begin position="229"/>
        <end position="241"/>
    </location>
</feature>
<dbReference type="AlphaFoldDB" id="A0A0G2GV16"/>
<evidence type="ECO:0000313" key="3">
    <source>
        <dbReference type="EMBL" id="KKY20585.1"/>
    </source>
</evidence>
<feature type="region of interest" description="Disordered" evidence="1">
    <location>
        <begin position="378"/>
        <end position="418"/>
    </location>
</feature>
<feature type="region of interest" description="Disordered" evidence="1">
    <location>
        <begin position="95"/>
        <end position="180"/>
    </location>
</feature>
<dbReference type="PANTHER" id="PTHR36102">
    <property type="entry name" value="CHROMOSOME 10, WHOLE GENOME SHOTGUN SEQUENCE"/>
    <property type="match status" value="1"/>
</dbReference>
<proteinExistence type="predicted"/>
<reference evidence="3 4" key="1">
    <citation type="submission" date="2015-03" db="EMBL/GenBank/DDBJ databases">
        <authorList>
            <person name="Morales-Cruz A."/>
            <person name="Amrine K.C."/>
            <person name="Cantu D."/>
        </authorList>
    </citation>
    <scope>NUCLEOTIDE SEQUENCE [LARGE SCALE GENOMIC DNA]</scope>
    <source>
        <strain evidence="3">DS831</strain>
    </source>
</reference>
<gene>
    <name evidence="3" type="ORF">UCDDS831_g04632</name>
</gene>
<dbReference type="GO" id="GO:0003700">
    <property type="term" value="F:DNA-binding transcription factor activity"/>
    <property type="evidence" value="ECO:0007669"/>
    <property type="project" value="InterPro"/>
</dbReference>
<comment type="caution">
    <text evidence="3">The sequence shown here is derived from an EMBL/GenBank/DDBJ whole genome shotgun (WGS) entry which is preliminary data.</text>
</comment>
<evidence type="ECO:0000259" key="2">
    <source>
        <dbReference type="Pfam" id="PF11001"/>
    </source>
</evidence>
<name>A0A0G2GV16_9PEZI</name>
<dbReference type="EMBL" id="LAQI01000099">
    <property type="protein sequence ID" value="KKY20585.1"/>
    <property type="molecule type" value="Genomic_DNA"/>
</dbReference>
<evidence type="ECO:0000256" key="1">
    <source>
        <dbReference type="SAM" id="MobiDB-lite"/>
    </source>
</evidence>
<dbReference type="Pfam" id="PF11001">
    <property type="entry name" value="AFUB_07903_YDR124W_hel"/>
    <property type="match status" value="1"/>
</dbReference>
<evidence type="ECO:0000313" key="4">
    <source>
        <dbReference type="Proteomes" id="UP000034182"/>
    </source>
</evidence>
<dbReference type="PANTHER" id="PTHR36102:SF1">
    <property type="entry name" value="YDR124W-LIKE HELICAL BUNDLE DOMAIN-CONTAINING PROTEIN"/>
    <property type="match status" value="1"/>
</dbReference>
<dbReference type="InterPro" id="IPR047092">
    <property type="entry name" value="AFUB_07903/YDR124W-like_hel"/>
</dbReference>
<dbReference type="Gene3D" id="1.10.3180.10">
    <property type="entry name" value="DNA-binding domain of EIN3-like"/>
    <property type="match status" value="1"/>
</dbReference>
<feature type="compositionally biased region" description="Polar residues" evidence="1">
    <location>
        <begin position="394"/>
        <end position="418"/>
    </location>
</feature>
<dbReference type="Proteomes" id="UP000034182">
    <property type="component" value="Unassembled WGS sequence"/>
</dbReference>
<feature type="domain" description="Subtelomeric hrmA-associated cluster protein AFUB-079030/YDR124W-like helical bundle" evidence="2">
    <location>
        <begin position="183"/>
        <end position="350"/>
    </location>
</feature>
<protein>
    <recommendedName>
        <fullName evidence="2">Subtelomeric hrmA-associated cluster protein AFUB-079030/YDR124W-like helical bundle domain-containing protein</fullName>
    </recommendedName>
</protein>
<dbReference type="InterPro" id="IPR021264">
    <property type="entry name" value="AFUB_079030/YDR124W-like"/>
</dbReference>
<dbReference type="GO" id="GO:0005634">
    <property type="term" value="C:nucleus"/>
    <property type="evidence" value="ECO:0007669"/>
    <property type="project" value="InterPro"/>
</dbReference>
<feature type="region of interest" description="Disordered" evidence="1">
    <location>
        <begin position="223"/>
        <end position="258"/>
    </location>
</feature>
<dbReference type="InterPro" id="IPR023278">
    <property type="entry name" value="Ethylene_insens-like_DNA-bd"/>
</dbReference>
<accession>A0A0G2GV16</accession>
<organism evidence="3 4">
    <name type="scientific">Diplodia seriata</name>
    <dbReference type="NCBI Taxonomy" id="420778"/>
    <lineage>
        <taxon>Eukaryota</taxon>
        <taxon>Fungi</taxon>
        <taxon>Dikarya</taxon>
        <taxon>Ascomycota</taxon>
        <taxon>Pezizomycotina</taxon>
        <taxon>Dothideomycetes</taxon>
        <taxon>Dothideomycetes incertae sedis</taxon>
        <taxon>Botryosphaeriales</taxon>
        <taxon>Botryosphaeriaceae</taxon>
        <taxon>Diplodia</taxon>
    </lineage>
</organism>
<reference evidence="3 4" key="2">
    <citation type="submission" date="2015-05" db="EMBL/GenBank/DDBJ databases">
        <title>Distinctive expansion of gene families associated with plant cell wall degradation and secondary metabolism in the genomes of grapevine trunk pathogens.</title>
        <authorList>
            <person name="Lawrence D.P."/>
            <person name="Travadon R."/>
            <person name="Rolshausen P.E."/>
            <person name="Baumgartner K."/>
        </authorList>
    </citation>
    <scope>NUCLEOTIDE SEQUENCE [LARGE SCALE GENOMIC DNA]</scope>
    <source>
        <strain evidence="3">DS831</strain>
    </source>
</reference>
<feature type="compositionally biased region" description="Polar residues" evidence="1">
    <location>
        <begin position="109"/>
        <end position="119"/>
    </location>
</feature>
<feature type="compositionally biased region" description="Acidic residues" evidence="1">
    <location>
        <begin position="153"/>
        <end position="164"/>
    </location>
</feature>
<dbReference type="SUPFAM" id="SSF116768">
    <property type="entry name" value="DNA-binding domain of EIN3-like"/>
    <property type="match status" value="1"/>
</dbReference>
<sequence>MSSQSAPSPSRALAHTLRRDCNVAAHAFVVVGLDERGDAFVLPSEKFDYVRPQLARTPQWRALVSQVESLPPQFVRGGPQVYASDEPAPSEWVEVASQVTTDSDESRRASLSQSNQRVHNQQEKSKVKIKSPATEPPRSRKRQRSTSRNQSLAEDDDDENEDWSDAVGADIEPEEQQVVRFPIEDRSQVLDILGRRLDQMQQLACKVILKAWIRAIEPKKQSNFPYVGSDKKKRQDPEKTGQKKRSKPKDGPAAPPWWPTTHEDWWRSMPHPECGTMDEVRHKEPDHLRKPERLVLGVHILLHQAQKEGGIDLLVHSTKDCVLQFDQDNHNGDDRKGKRDLFLNDIYMLAQFWSDYVTDGCDGDTMVSMKCYPKHALQNKKASTGSSRKRQRQDSSVDTQEVQDIQKSQHGQEQEDLVQSTRALEIENQGWDYSHPNGLPDPSPQQVNNFFPAGNNEFRGYVPPVGKPFSDASDLQPAYQQASMMPPQMYDDSVSSNVLYNYDADMTD</sequence>